<keyword evidence="2" id="KW-1185">Reference proteome</keyword>
<gene>
    <name evidence="1" type="ORF">H4W34_004842</name>
</gene>
<evidence type="ECO:0000313" key="1">
    <source>
        <dbReference type="EMBL" id="MBE1535009.1"/>
    </source>
</evidence>
<reference evidence="1 2" key="1">
    <citation type="submission" date="2020-10" db="EMBL/GenBank/DDBJ databases">
        <title>Sequencing the genomes of 1000 actinobacteria strains.</title>
        <authorList>
            <person name="Klenk H.-P."/>
        </authorList>
    </citation>
    <scope>NUCLEOTIDE SEQUENCE [LARGE SCALE GENOMIC DNA]</scope>
    <source>
        <strain evidence="1 2">DSM 46744</strain>
    </source>
</reference>
<sequence>MAASTFSVDRNAPGQVTDGGKVHITTLREGGCYTGFALGDVRLAPVEAVPCTEPHRGEVVARLPVSSSPMDGGAICRDRSAYLSKSRYFGDLKMYVHTPETLDEDDPHITCAMHYLGGEYGGNFIAEYVRTAPCGEPHGYQVYGNFDLKGYKGTTWDPLPEETIAAKAERMCVDEAPERLPTVSPFALELTWLAGARKVGMHTLPVLCLVGRAGGTELTKSIVSK</sequence>
<dbReference type="RefSeq" id="WP_225961303.1">
    <property type="nucleotide sequence ID" value="NZ_JADBDZ010000001.1"/>
</dbReference>
<dbReference type="Proteomes" id="UP000627838">
    <property type="component" value="Unassembled WGS sequence"/>
</dbReference>
<name>A0ABR9JWR2_9ACTN</name>
<organism evidence="1 2">
    <name type="scientific">Actinomadura algeriensis</name>
    <dbReference type="NCBI Taxonomy" id="1679523"/>
    <lineage>
        <taxon>Bacteria</taxon>
        <taxon>Bacillati</taxon>
        <taxon>Actinomycetota</taxon>
        <taxon>Actinomycetes</taxon>
        <taxon>Streptosporangiales</taxon>
        <taxon>Thermomonosporaceae</taxon>
        <taxon>Actinomadura</taxon>
    </lineage>
</organism>
<dbReference type="EMBL" id="JADBDZ010000001">
    <property type="protein sequence ID" value="MBE1535009.1"/>
    <property type="molecule type" value="Genomic_DNA"/>
</dbReference>
<comment type="caution">
    <text evidence="1">The sequence shown here is derived from an EMBL/GenBank/DDBJ whole genome shotgun (WGS) entry which is preliminary data.</text>
</comment>
<protein>
    <submittedName>
        <fullName evidence="1">Uncharacterized protein</fullName>
    </submittedName>
</protein>
<proteinExistence type="predicted"/>
<evidence type="ECO:0000313" key="2">
    <source>
        <dbReference type="Proteomes" id="UP000627838"/>
    </source>
</evidence>
<accession>A0ABR9JWR2</accession>